<dbReference type="GeneID" id="68901382"/>
<comment type="caution">
    <text evidence="1">The sequence shown here is derived from an EMBL/GenBank/DDBJ whole genome shotgun (WGS) entry which is preliminary data.</text>
</comment>
<dbReference type="PATRIC" id="fig|1444770.3.peg.663"/>
<proteinExistence type="predicted"/>
<evidence type="ECO:0000313" key="3">
    <source>
        <dbReference type="Proteomes" id="UP000020406"/>
    </source>
</evidence>
<evidence type="ECO:0000313" key="1">
    <source>
        <dbReference type="EMBL" id="EWS79059.1"/>
    </source>
</evidence>
<dbReference type="RefSeq" id="WP_038270441.1">
    <property type="nucleotide sequence ID" value="NZ_CP053627.1"/>
</dbReference>
<reference evidence="1 3" key="1">
    <citation type="journal article" date="2014" name="Genome Announc.">
        <title>Draft Genome Sequence of Xylella fastidiosa Pear Leaf Scorch Strain in Taiwan.</title>
        <authorList>
            <person name="Su C.C."/>
            <person name="Deng W.L."/>
            <person name="Jan F.J."/>
            <person name="Chang C.J."/>
            <person name="Huang H."/>
            <person name="Chen J."/>
        </authorList>
    </citation>
    <scope>NUCLEOTIDE SEQUENCE [LARGE SCALE GENOMIC DNA]</scope>
    <source>
        <strain evidence="1 3">PLS229</strain>
    </source>
</reference>
<keyword evidence="4" id="KW-1185">Reference proteome</keyword>
<accession>Z9JLN9</accession>
<evidence type="ECO:0000313" key="2">
    <source>
        <dbReference type="EMBL" id="MCD8472365.1"/>
    </source>
</evidence>
<dbReference type="Proteomes" id="UP001430701">
    <property type="component" value="Unassembled WGS sequence"/>
</dbReference>
<dbReference type="Proteomes" id="UP000020406">
    <property type="component" value="Unassembled WGS sequence"/>
</dbReference>
<evidence type="ECO:0000313" key="4">
    <source>
        <dbReference type="Proteomes" id="UP001430701"/>
    </source>
</evidence>
<protein>
    <submittedName>
        <fullName evidence="1">Uncharacterized protein</fullName>
    </submittedName>
</protein>
<sequence>MSTDHPAILLLRCVLDQDLDRALTLGLMEYEPASGDTTLDPMYPDLPTQLLAAQRRLRQAWAARERHRARAVRLQRIAAARETRRVTPTSASFTRTSSALPPLAAEILNRAKAKAKAAGHHDI</sequence>
<dbReference type="eggNOG" id="ENOG5031E35">
    <property type="taxonomic scope" value="Bacteria"/>
</dbReference>
<name>Z9JLN9_9GAMM</name>
<dbReference type="STRING" id="1444770.AF72_02745"/>
<dbReference type="EMBL" id="JDSQ01000003">
    <property type="protein sequence ID" value="EWS79059.1"/>
    <property type="molecule type" value="Genomic_DNA"/>
</dbReference>
<gene>
    <name evidence="1" type="ORF">AF72_02745</name>
    <name evidence="2" type="ORF">LPH55_02475</name>
</gene>
<dbReference type="AlphaFoldDB" id="Z9JLN9"/>
<dbReference type="KEGG" id="xtw:AB672_08755"/>
<organism evidence="1 3">
    <name type="scientific">Xylella taiwanensis</name>
    <dbReference type="NCBI Taxonomy" id="1444770"/>
    <lineage>
        <taxon>Bacteria</taxon>
        <taxon>Pseudomonadati</taxon>
        <taxon>Pseudomonadota</taxon>
        <taxon>Gammaproteobacteria</taxon>
        <taxon>Lysobacterales</taxon>
        <taxon>Lysobacteraceae</taxon>
        <taxon>Xylella</taxon>
    </lineage>
</organism>
<reference evidence="2" key="2">
    <citation type="submission" date="2021-11" db="EMBL/GenBank/DDBJ databases">
        <title>Genome sequence of Xylella taiwanensis PLS432.</title>
        <authorList>
            <person name="Weng L.-W."/>
            <person name="Su C.-C."/>
            <person name="Tsai C.-W."/>
            <person name="Kuo C.-H."/>
        </authorList>
    </citation>
    <scope>NUCLEOTIDE SEQUENCE</scope>
    <source>
        <strain evidence="2">PLS432</strain>
    </source>
</reference>
<dbReference type="EMBL" id="JAJPPU010000001">
    <property type="protein sequence ID" value="MCD8472365.1"/>
    <property type="molecule type" value="Genomic_DNA"/>
</dbReference>